<reference evidence="1" key="1">
    <citation type="submission" date="2020-05" db="EMBL/GenBank/DDBJ databases">
        <title>Large-scale comparative analyses of tick genomes elucidate their genetic diversity and vector capacities.</title>
        <authorList>
            <person name="Jia N."/>
            <person name="Wang J."/>
            <person name="Shi W."/>
            <person name="Du L."/>
            <person name="Sun Y."/>
            <person name="Zhan W."/>
            <person name="Jiang J."/>
            <person name="Wang Q."/>
            <person name="Zhang B."/>
            <person name="Ji P."/>
            <person name="Sakyi L.B."/>
            <person name="Cui X."/>
            <person name="Yuan T."/>
            <person name="Jiang B."/>
            <person name="Yang W."/>
            <person name="Lam T.T.-Y."/>
            <person name="Chang Q."/>
            <person name="Ding S."/>
            <person name="Wang X."/>
            <person name="Zhu J."/>
            <person name="Ruan X."/>
            <person name="Zhao L."/>
            <person name="Wei J."/>
            <person name="Que T."/>
            <person name="Du C."/>
            <person name="Cheng J."/>
            <person name="Dai P."/>
            <person name="Han X."/>
            <person name="Huang E."/>
            <person name="Gao Y."/>
            <person name="Liu J."/>
            <person name="Shao H."/>
            <person name="Ye R."/>
            <person name="Li L."/>
            <person name="Wei W."/>
            <person name="Wang X."/>
            <person name="Wang C."/>
            <person name="Yang T."/>
            <person name="Huo Q."/>
            <person name="Li W."/>
            <person name="Guo W."/>
            <person name="Chen H."/>
            <person name="Zhou L."/>
            <person name="Ni X."/>
            <person name="Tian J."/>
            <person name="Zhou Y."/>
            <person name="Sheng Y."/>
            <person name="Liu T."/>
            <person name="Pan Y."/>
            <person name="Xia L."/>
            <person name="Li J."/>
            <person name="Zhao F."/>
            <person name="Cao W."/>
        </authorList>
    </citation>
    <scope>NUCLEOTIDE SEQUENCE</scope>
    <source>
        <strain evidence="1">Dsil-2018</strain>
    </source>
</reference>
<evidence type="ECO:0000313" key="2">
    <source>
        <dbReference type="Proteomes" id="UP000821865"/>
    </source>
</evidence>
<comment type="caution">
    <text evidence="1">The sequence shown here is derived from an EMBL/GenBank/DDBJ whole genome shotgun (WGS) entry which is preliminary data.</text>
</comment>
<name>A0ACB8DH12_DERSI</name>
<gene>
    <name evidence="1" type="ORF">HPB49_024184</name>
</gene>
<organism evidence="1 2">
    <name type="scientific">Dermacentor silvarum</name>
    <name type="common">Tick</name>
    <dbReference type="NCBI Taxonomy" id="543639"/>
    <lineage>
        <taxon>Eukaryota</taxon>
        <taxon>Metazoa</taxon>
        <taxon>Ecdysozoa</taxon>
        <taxon>Arthropoda</taxon>
        <taxon>Chelicerata</taxon>
        <taxon>Arachnida</taxon>
        <taxon>Acari</taxon>
        <taxon>Parasitiformes</taxon>
        <taxon>Ixodida</taxon>
        <taxon>Ixodoidea</taxon>
        <taxon>Ixodidae</taxon>
        <taxon>Rhipicephalinae</taxon>
        <taxon>Dermacentor</taxon>
    </lineage>
</organism>
<dbReference type="Proteomes" id="UP000821865">
    <property type="component" value="Chromosome 2"/>
</dbReference>
<keyword evidence="2" id="KW-1185">Reference proteome</keyword>
<sequence length="156" mass="16932">MLVPSFRHEARSFLAVTPPSSPLLSRMPTKQAFIRILDLPQSRIAFAAHLYRISSLGVQKAQVGLRSTAPCKGSPLLFVIIVKPRRASVSTWYRSAPPIFPCVTRGHRDGLVVFSEERDDTGAAESPWPIFKNVVCGVAVTALGALTLGAFLTSKS</sequence>
<evidence type="ECO:0000313" key="1">
    <source>
        <dbReference type="EMBL" id="KAH7967345.1"/>
    </source>
</evidence>
<accession>A0ACB8DH12</accession>
<proteinExistence type="predicted"/>
<dbReference type="EMBL" id="CM023471">
    <property type="protein sequence ID" value="KAH7967345.1"/>
    <property type="molecule type" value="Genomic_DNA"/>
</dbReference>
<protein>
    <submittedName>
        <fullName evidence="1">Uncharacterized protein</fullName>
    </submittedName>
</protein>